<dbReference type="InterPro" id="IPR000595">
    <property type="entry name" value="cNMP-bd_dom"/>
</dbReference>
<dbReference type="GO" id="GO:0003677">
    <property type="term" value="F:DNA binding"/>
    <property type="evidence" value="ECO:0007669"/>
    <property type="project" value="UniProtKB-KW"/>
</dbReference>
<dbReference type="InterPro" id="IPR018490">
    <property type="entry name" value="cNMP-bd_dom_sf"/>
</dbReference>
<sequence length="349" mass="40155">MKKILVIEDNLEVRENTCEILELSGYEVFSAENGKIGVQEALDKMPDLIICDVMMPVLDGFGALKILHKNPKTTNIPFIFLTAKAEKDDFRKGMNLGADDYVTKPFTDIELLEAIEIRLDKYKHIAEPVQAHNVFFNVEEHFQTILTEFLKDKEHRFYKQKDLIFREGSTPRSVFWIKEGKAQTFKSHEYGKELTLSFYGNNDFIGSSDAFRNSPYQESAIAIDATEIILIPTEEFMEWMRSDNSIAQHFIHLMAIKAGEKDKHLLELAYSSVRKRVADSLLRLFKHYKEDDHRLFQISIRREELAHIVGTTKETVTRTLSEFKEDGLIDVKGSSITLRDIDGLEAIPA</sequence>
<dbReference type="InterPro" id="IPR036388">
    <property type="entry name" value="WH-like_DNA-bd_sf"/>
</dbReference>
<feature type="domain" description="Response regulatory" evidence="7">
    <location>
        <begin position="3"/>
        <end position="119"/>
    </location>
</feature>
<evidence type="ECO:0000256" key="4">
    <source>
        <dbReference type="ARBA" id="ARBA00023163"/>
    </source>
</evidence>
<dbReference type="InterPro" id="IPR012318">
    <property type="entry name" value="HTH_CRP"/>
</dbReference>
<feature type="domain" description="Cyclic nucleotide-binding" evidence="6">
    <location>
        <begin position="134"/>
        <end position="240"/>
    </location>
</feature>
<feature type="modified residue" description="4-aspartylphosphate" evidence="5">
    <location>
        <position position="52"/>
    </location>
</feature>
<dbReference type="GO" id="GO:0006355">
    <property type="term" value="P:regulation of DNA-templated transcription"/>
    <property type="evidence" value="ECO:0007669"/>
    <property type="project" value="InterPro"/>
</dbReference>
<evidence type="ECO:0000256" key="1">
    <source>
        <dbReference type="ARBA" id="ARBA00022553"/>
    </source>
</evidence>
<dbReference type="InterPro" id="IPR014710">
    <property type="entry name" value="RmlC-like_jellyroll"/>
</dbReference>
<organism evidence="9">
    <name type="scientific">uncultured Aureispira sp</name>
    <dbReference type="NCBI Taxonomy" id="1331704"/>
    <lineage>
        <taxon>Bacteria</taxon>
        <taxon>Pseudomonadati</taxon>
        <taxon>Bacteroidota</taxon>
        <taxon>Saprospiria</taxon>
        <taxon>Saprospirales</taxon>
        <taxon>Saprospiraceae</taxon>
        <taxon>Aureispira</taxon>
        <taxon>environmental samples</taxon>
    </lineage>
</organism>
<dbReference type="Gene3D" id="3.40.50.2300">
    <property type="match status" value="1"/>
</dbReference>
<dbReference type="Gene3D" id="1.10.10.10">
    <property type="entry name" value="Winged helix-like DNA-binding domain superfamily/Winged helix DNA-binding domain"/>
    <property type="match status" value="1"/>
</dbReference>
<dbReference type="PANTHER" id="PTHR43547">
    <property type="entry name" value="TWO-COMPONENT HISTIDINE KINASE"/>
    <property type="match status" value="1"/>
</dbReference>
<dbReference type="SMART" id="SM00419">
    <property type="entry name" value="HTH_CRP"/>
    <property type="match status" value="1"/>
</dbReference>
<dbReference type="CDD" id="cd17574">
    <property type="entry name" value="REC_OmpR"/>
    <property type="match status" value="1"/>
</dbReference>
<feature type="domain" description="HTH crp-type" evidence="8">
    <location>
        <begin position="271"/>
        <end position="342"/>
    </location>
</feature>
<keyword evidence="3" id="KW-0238">DNA-binding</keyword>
<gene>
    <name evidence="9" type="ORF">HELGO_WM25679</name>
</gene>
<keyword evidence="2" id="KW-0805">Transcription regulation</keyword>
<dbReference type="GO" id="GO:0000155">
    <property type="term" value="F:phosphorelay sensor kinase activity"/>
    <property type="evidence" value="ECO:0007669"/>
    <property type="project" value="TreeGrafter"/>
</dbReference>
<evidence type="ECO:0000259" key="8">
    <source>
        <dbReference type="PROSITE" id="PS51063"/>
    </source>
</evidence>
<dbReference type="PROSITE" id="PS51063">
    <property type="entry name" value="HTH_CRP_2"/>
    <property type="match status" value="1"/>
</dbReference>
<dbReference type="SUPFAM" id="SSF52172">
    <property type="entry name" value="CheY-like"/>
    <property type="match status" value="1"/>
</dbReference>
<evidence type="ECO:0000313" key="9">
    <source>
        <dbReference type="EMBL" id="CAA6829845.1"/>
    </source>
</evidence>
<dbReference type="SMART" id="SM00100">
    <property type="entry name" value="cNMP"/>
    <property type="match status" value="1"/>
</dbReference>
<dbReference type="CDD" id="cd00092">
    <property type="entry name" value="HTH_CRP"/>
    <property type="match status" value="1"/>
</dbReference>
<keyword evidence="1 5" id="KW-0597">Phosphoprotein</keyword>
<dbReference type="CDD" id="cd00038">
    <property type="entry name" value="CAP_ED"/>
    <property type="match status" value="1"/>
</dbReference>
<dbReference type="InterPro" id="IPR011006">
    <property type="entry name" value="CheY-like_superfamily"/>
</dbReference>
<dbReference type="PANTHER" id="PTHR43547:SF2">
    <property type="entry name" value="HYBRID SIGNAL TRANSDUCTION HISTIDINE KINASE C"/>
    <property type="match status" value="1"/>
</dbReference>
<proteinExistence type="predicted"/>
<dbReference type="AlphaFoldDB" id="A0A6S6U5X7"/>
<accession>A0A6S6U5X7</accession>
<dbReference type="Gene3D" id="2.60.120.10">
    <property type="entry name" value="Jelly Rolls"/>
    <property type="match status" value="1"/>
</dbReference>
<dbReference type="Pfam" id="PF00072">
    <property type="entry name" value="Response_reg"/>
    <property type="match status" value="1"/>
</dbReference>
<name>A0A6S6U5X7_9BACT</name>
<evidence type="ECO:0000256" key="5">
    <source>
        <dbReference type="PROSITE-ProRule" id="PRU00169"/>
    </source>
</evidence>
<reference evidence="9" key="1">
    <citation type="submission" date="2020-01" db="EMBL/GenBank/DDBJ databases">
        <authorList>
            <person name="Meier V. D."/>
            <person name="Meier V D."/>
        </authorList>
    </citation>
    <scope>NUCLEOTIDE SEQUENCE</scope>
    <source>
        <strain evidence="9">HLG_WM_MAG_10</strain>
    </source>
</reference>
<dbReference type="PROSITE" id="PS50110">
    <property type="entry name" value="RESPONSE_REGULATORY"/>
    <property type="match status" value="1"/>
</dbReference>
<dbReference type="Pfam" id="PF13545">
    <property type="entry name" value="HTH_Crp_2"/>
    <property type="match status" value="1"/>
</dbReference>
<dbReference type="SMART" id="SM00448">
    <property type="entry name" value="REC"/>
    <property type="match status" value="1"/>
</dbReference>
<dbReference type="SUPFAM" id="SSF51206">
    <property type="entry name" value="cAMP-binding domain-like"/>
    <property type="match status" value="1"/>
</dbReference>
<dbReference type="InterPro" id="IPR036390">
    <property type="entry name" value="WH_DNA-bd_sf"/>
</dbReference>
<protein>
    <submittedName>
        <fullName evidence="9">Transcriptional regulator, Crp/Fnr family</fullName>
    </submittedName>
</protein>
<dbReference type="PROSITE" id="PS50042">
    <property type="entry name" value="CNMP_BINDING_3"/>
    <property type="match status" value="1"/>
</dbReference>
<dbReference type="InterPro" id="IPR001789">
    <property type="entry name" value="Sig_transdc_resp-reg_receiver"/>
</dbReference>
<evidence type="ECO:0000259" key="7">
    <source>
        <dbReference type="PROSITE" id="PS50110"/>
    </source>
</evidence>
<dbReference type="EMBL" id="CACVAQ010000522">
    <property type="protein sequence ID" value="CAA6829845.1"/>
    <property type="molecule type" value="Genomic_DNA"/>
</dbReference>
<keyword evidence="4" id="KW-0804">Transcription</keyword>
<dbReference type="Pfam" id="PF00027">
    <property type="entry name" value="cNMP_binding"/>
    <property type="match status" value="1"/>
</dbReference>
<evidence type="ECO:0000256" key="3">
    <source>
        <dbReference type="ARBA" id="ARBA00023125"/>
    </source>
</evidence>
<dbReference type="SUPFAM" id="SSF46785">
    <property type="entry name" value="Winged helix' DNA-binding domain"/>
    <property type="match status" value="1"/>
</dbReference>
<dbReference type="PRINTS" id="PR00034">
    <property type="entry name" value="HTHCRP"/>
</dbReference>
<evidence type="ECO:0000259" key="6">
    <source>
        <dbReference type="PROSITE" id="PS50042"/>
    </source>
</evidence>
<evidence type="ECO:0000256" key="2">
    <source>
        <dbReference type="ARBA" id="ARBA00023015"/>
    </source>
</evidence>